<evidence type="ECO:0000256" key="2">
    <source>
        <dbReference type="ARBA" id="ARBA00022448"/>
    </source>
</evidence>
<evidence type="ECO:0000256" key="6">
    <source>
        <dbReference type="ARBA" id="ARBA00023136"/>
    </source>
</evidence>
<evidence type="ECO:0000313" key="14">
    <source>
        <dbReference type="Proteomes" id="UP001151287"/>
    </source>
</evidence>
<dbReference type="GO" id="GO:0015276">
    <property type="term" value="F:ligand-gated monoatomic ion channel activity"/>
    <property type="evidence" value="ECO:0007669"/>
    <property type="project" value="InterPro"/>
</dbReference>
<reference evidence="13" key="1">
    <citation type="journal article" date="2022" name="Cell">
        <title>Repeat-based holocentromeres influence genome architecture and karyotype evolution.</title>
        <authorList>
            <person name="Hofstatter P.G."/>
            <person name="Thangavel G."/>
            <person name="Lux T."/>
            <person name="Neumann P."/>
            <person name="Vondrak T."/>
            <person name="Novak P."/>
            <person name="Zhang M."/>
            <person name="Costa L."/>
            <person name="Castellani M."/>
            <person name="Scott A."/>
            <person name="Toegelov H."/>
            <person name="Fuchs J."/>
            <person name="Mata-Sucre Y."/>
            <person name="Dias Y."/>
            <person name="Vanzela A.L.L."/>
            <person name="Huettel B."/>
            <person name="Almeida C.C.S."/>
            <person name="Simkova H."/>
            <person name="Souza G."/>
            <person name="Pedrosa-Harand A."/>
            <person name="Macas J."/>
            <person name="Mayer K.F.X."/>
            <person name="Houben A."/>
            <person name="Marques A."/>
        </authorList>
    </citation>
    <scope>NUCLEOTIDE SEQUENCE</scope>
    <source>
        <strain evidence="13">RhyBre1mFocal</strain>
    </source>
</reference>
<dbReference type="InterPro" id="IPR015683">
    <property type="entry name" value="Ionotropic_Glu_rcpt"/>
</dbReference>
<comment type="caution">
    <text evidence="13">The sequence shown here is derived from an EMBL/GenBank/DDBJ whole genome shotgun (WGS) entry which is preliminary data.</text>
</comment>
<dbReference type="OrthoDB" id="784038at2759"/>
<evidence type="ECO:0000256" key="4">
    <source>
        <dbReference type="ARBA" id="ARBA00022989"/>
    </source>
</evidence>
<evidence type="ECO:0000256" key="3">
    <source>
        <dbReference type="ARBA" id="ARBA00022692"/>
    </source>
</evidence>
<dbReference type="GO" id="GO:0016020">
    <property type="term" value="C:membrane"/>
    <property type="evidence" value="ECO:0007669"/>
    <property type="project" value="UniProtKB-SubCell"/>
</dbReference>
<dbReference type="SUPFAM" id="SSF53850">
    <property type="entry name" value="Periplasmic binding protein-like II"/>
    <property type="match status" value="1"/>
</dbReference>
<evidence type="ECO:0000256" key="8">
    <source>
        <dbReference type="ARBA" id="ARBA00023180"/>
    </source>
</evidence>
<dbReference type="SMART" id="SM00079">
    <property type="entry name" value="PBPe"/>
    <property type="match status" value="1"/>
</dbReference>
<dbReference type="InterPro" id="IPR028082">
    <property type="entry name" value="Peripla_BP_I"/>
</dbReference>
<feature type="transmembrane region" description="Helical" evidence="11">
    <location>
        <begin position="211"/>
        <end position="230"/>
    </location>
</feature>
<organism evidence="13 14">
    <name type="scientific">Rhynchospora breviuscula</name>
    <dbReference type="NCBI Taxonomy" id="2022672"/>
    <lineage>
        <taxon>Eukaryota</taxon>
        <taxon>Viridiplantae</taxon>
        <taxon>Streptophyta</taxon>
        <taxon>Embryophyta</taxon>
        <taxon>Tracheophyta</taxon>
        <taxon>Spermatophyta</taxon>
        <taxon>Magnoliopsida</taxon>
        <taxon>Liliopsida</taxon>
        <taxon>Poales</taxon>
        <taxon>Cyperaceae</taxon>
        <taxon>Cyperoideae</taxon>
        <taxon>Rhynchosporeae</taxon>
        <taxon>Rhynchospora</taxon>
    </lineage>
</organism>
<protein>
    <recommendedName>
        <fullName evidence="12">Ionotropic glutamate receptor C-terminal domain-containing protein</fullName>
    </recommendedName>
</protein>
<evidence type="ECO:0000313" key="13">
    <source>
        <dbReference type="EMBL" id="KAJ1687596.1"/>
    </source>
</evidence>
<keyword evidence="2" id="KW-0813">Transport</keyword>
<gene>
    <name evidence="13" type="ORF">LUZ63_018986</name>
</gene>
<keyword evidence="7" id="KW-0675">Receptor</keyword>
<evidence type="ECO:0000256" key="1">
    <source>
        <dbReference type="ARBA" id="ARBA00004141"/>
    </source>
</evidence>
<dbReference type="Gene3D" id="3.40.190.10">
    <property type="entry name" value="Periplasmic binding protein-like II"/>
    <property type="match status" value="1"/>
</dbReference>
<keyword evidence="4 11" id="KW-1133">Transmembrane helix</keyword>
<keyword evidence="10" id="KW-0407">Ion channel</keyword>
<comment type="subcellular location">
    <subcellularLocation>
        <location evidence="1">Membrane</location>
        <topology evidence="1">Multi-pass membrane protein</topology>
    </subcellularLocation>
</comment>
<sequence length="337" mass="38037">MQGLIGIRSYINETAPEYVNFNTTFWQRFKADYEKSGESSFDPGVYAVRAYDIVDAISLAATESNKNNRTLAENLMASNFAGLSGVIRLSNGSLYESERYSTFQLINVFGRSYRGMGIWVDGIGFYENEDDFMLLQQSSEKLESVVFWPGGLHKCPAGLRRLKNVDIVVGDVTILADRSENVSFTKPYMSSGLAMLVPVEVDRKGWLPTKAFSLALWMCVLALLLWYIILNLRPDVDTLKIGCDGNSFVPKYLVSVLNYSLNNIVEIYSASDYKKAFENGTITAAYLEVPYLRVFLSQNDNYTVNGEIQMLGVIKKQLPYIVIMSEQYSYLTQLSFE</sequence>
<evidence type="ECO:0000256" key="7">
    <source>
        <dbReference type="ARBA" id="ARBA00023170"/>
    </source>
</evidence>
<evidence type="ECO:0000259" key="12">
    <source>
        <dbReference type="SMART" id="SM00079"/>
    </source>
</evidence>
<keyword evidence="5" id="KW-0406">Ion transport</keyword>
<dbReference type="PANTHER" id="PTHR18966">
    <property type="entry name" value="IONOTROPIC GLUTAMATE RECEPTOR"/>
    <property type="match status" value="1"/>
</dbReference>
<dbReference type="InterPro" id="IPR001320">
    <property type="entry name" value="Iontro_rcpt_C"/>
</dbReference>
<proteinExistence type="predicted"/>
<dbReference type="AlphaFoldDB" id="A0A9Q0HIF4"/>
<evidence type="ECO:0000256" key="11">
    <source>
        <dbReference type="SAM" id="Phobius"/>
    </source>
</evidence>
<keyword evidence="8" id="KW-0325">Glycoprotein</keyword>
<accession>A0A9Q0HIF4</accession>
<evidence type="ECO:0000256" key="9">
    <source>
        <dbReference type="ARBA" id="ARBA00023286"/>
    </source>
</evidence>
<dbReference type="SUPFAM" id="SSF53822">
    <property type="entry name" value="Periplasmic binding protein-like I"/>
    <property type="match status" value="1"/>
</dbReference>
<keyword evidence="14" id="KW-1185">Reference proteome</keyword>
<keyword evidence="3 11" id="KW-0812">Transmembrane</keyword>
<keyword evidence="6 11" id="KW-0472">Membrane</keyword>
<dbReference type="Gene3D" id="3.40.50.2300">
    <property type="match status" value="1"/>
</dbReference>
<keyword evidence="9" id="KW-1071">Ligand-gated ion channel</keyword>
<dbReference type="EMBL" id="JAMQYH010000005">
    <property type="protein sequence ID" value="KAJ1687596.1"/>
    <property type="molecule type" value="Genomic_DNA"/>
</dbReference>
<dbReference type="Proteomes" id="UP001151287">
    <property type="component" value="Unassembled WGS sequence"/>
</dbReference>
<name>A0A9Q0HIF4_9POAL</name>
<evidence type="ECO:0000256" key="5">
    <source>
        <dbReference type="ARBA" id="ARBA00023065"/>
    </source>
</evidence>
<feature type="domain" description="Ionotropic glutamate receptor C-terminal" evidence="12">
    <location>
        <begin position="141"/>
        <end position="335"/>
    </location>
</feature>
<evidence type="ECO:0000256" key="10">
    <source>
        <dbReference type="ARBA" id="ARBA00023303"/>
    </source>
</evidence>